<dbReference type="Proteomes" id="UP000276437">
    <property type="component" value="Chromosome"/>
</dbReference>
<dbReference type="RefSeq" id="WP_126309585.1">
    <property type="nucleotide sequence ID" value="NZ_AP018449.1"/>
</dbReference>
<keyword evidence="3" id="KW-1185">Reference proteome</keyword>
<name>A0A348ANJ8_9FIRM</name>
<evidence type="ECO:0000256" key="1">
    <source>
        <dbReference type="SAM" id="MobiDB-lite"/>
    </source>
</evidence>
<dbReference type="KEGG" id="mana:MAMMFC1_03341"/>
<dbReference type="EMBL" id="AP018449">
    <property type="protein sequence ID" value="BBB92646.1"/>
    <property type="molecule type" value="Genomic_DNA"/>
</dbReference>
<sequence>MNVLRWGTRMIERSHPATLVMAGAALALTFPPTRNLLRSAAVAVASGVIGTIEQIRGAGARFVEEVEDIVAEAKERTETQVYSSLTEDEDHEPGSGEDLENPNPEH</sequence>
<proteinExistence type="predicted"/>
<feature type="region of interest" description="Disordered" evidence="1">
    <location>
        <begin position="74"/>
        <end position="106"/>
    </location>
</feature>
<evidence type="ECO:0008006" key="4">
    <source>
        <dbReference type="Google" id="ProtNLM"/>
    </source>
</evidence>
<dbReference type="AlphaFoldDB" id="A0A348ANJ8"/>
<evidence type="ECO:0000313" key="2">
    <source>
        <dbReference type="EMBL" id="BBB92646.1"/>
    </source>
</evidence>
<organism evidence="2 3">
    <name type="scientific">Methylomusa anaerophila</name>
    <dbReference type="NCBI Taxonomy" id="1930071"/>
    <lineage>
        <taxon>Bacteria</taxon>
        <taxon>Bacillati</taxon>
        <taxon>Bacillota</taxon>
        <taxon>Negativicutes</taxon>
        <taxon>Selenomonadales</taxon>
        <taxon>Sporomusaceae</taxon>
        <taxon>Methylomusa</taxon>
    </lineage>
</organism>
<reference evidence="2 3" key="1">
    <citation type="journal article" date="2018" name="Int. J. Syst. Evol. Microbiol.">
        <title>Methylomusa anaerophila gen. nov., sp. nov., an anaerobic methanol-utilizing bacterium isolated from a microbial fuel cell.</title>
        <authorList>
            <person name="Amano N."/>
            <person name="Yamamuro A."/>
            <person name="Miyahara M."/>
            <person name="Kouzuma A."/>
            <person name="Abe T."/>
            <person name="Watanabe K."/>
        </authorList>
    </citation>
    <scope>NUCLEOTIDE SEQUENCE [LARGE SCALE GENOMIC DNA]</scope>
    <source>
        <strain evidence="2 3">MMFC1</strain>
    </source>
</reference>
<gene>
    <name evidence="2" type="ORF">MAMMFC1_03341</name>
</gene>
<accession>A0A348ANJ8</accession>
<protein>
    <recommendedName>
        <fullName evidence="4">DUF5132 domain-containing protein</fullName>
    </recommendedName>
</protein>
<feature type="compositionally biased region" description="Acidic residues" evidence="1">
    <location>
        <begin position="86"/>
        <end position="100"/>
    </location>
</feature>
<dbReference type="OrthoDB" id="1681325at2"/>
<evidence type="ECO:0000313" key="3">
    <source>
        <dbReference type="Proteomes" id="UP000276437"/>
    </source>
</evidence>